<reference evidence="3" key="1">
    <citation type="submission" date="2023-02" db="EMBL/GenBank/DDBJ databases">
        <title>Kitasatospora phosalacinea NBRC 14627.</title>
        <authorList>
            <person name="Ichikawa N."/>
            <person name="Sato H."/>
            <person name="Tonouchi N."/>
        </authorList>
    </citation>
    <scope>NUCLEOTIDE SEQUENCE</scope>
    <source>
        <strain evidence="3">NBRC 14627</strain>
    </source>
</reference>
<dbReference type="Proteomes" id="UP001165041">
    <property type="component" value="Unassembled WGS sequence"/>
</dbReference>
<dbReference type="AlphaFoldDB" id="A0A9W6Q6W7"/>
<sequence length="403" mass="43362">MRERTAPTPAPLSAAQRALWAASAGRPDSPAHHLTADVRLPPAADEPTVRAALAALAARHGALRTAVPLHDGAPVQQVHPRLPLQLRVVELGMIPERDRPGLVARLADHAARHPFDLATGPLWRALLLRTPTRGHVHLVAHHLVFDERSATVLRAELLETVTAALAGRPARLPELPLQYADFARREPAGEGPAPEGPEPGAADFRGARREFALPGLAPEVRRTARRVRSAPDLVLLAGFAALLHHWNDGTDQLIGVPAAERAPELRGLIGCFTTTRPLRLRTPADGPVLHLLEEARAAAAAAPAAPPPGAPPVRVAFAVAPPAGAGLPHRRTVGPEHRDAAARFHLALTLTERGTGYHGHLTYRTARFDPRTVDRMVRHWQHLLPALLADPARPLRDLPPPPR</sequence>
<accession>A0A9W6Q6W7</accession>
<dbReference type="InterPro" id="IPR001242">
    <property type="entry name" value="Condensation_dom"/>
</dbReference>
<dbReference type="RefSeq" id="WP_285736829.1">
    <property type="nucleotide sequence ID" value="NZ_BSSA01000010.1"/>
</dbReference>
<feature type="domain" description="Condensation" evidence="2">
    <location>
        <begin position="10"/>
        <end position="300"/>
    </location>
</feature>
<dbReference type="GO" id="GO:0005737">
    <property type="term" value="C:cytoplasm"/>
    <property type="evidence" value="ECO:0007669"/>
    <property type="project" value="TreeGrafter"/>
</dbReference>
<organism evidence="3 4">
    <name type="scientific">Kitasatospora phosalacinea</name>
    <dbReference type="NCBI Taxonomy" id="2065"/>
    <lineage>
        <taxon>Bacteria</taxon>
        <taxon>Bacillati</taxon>
        <taxon>Actinomycetota</taxon>
        <taxon>Actinomycetes</taxon>
        <taxon>Kitasatosporales</taxon>
        <taxon>Streptomycetaceae</taxon>
        <taxon>Kitasatospora</taxon>
    </lineage>
</organism>
<dbReference type="GO" id="GO:0008610">
    <property type="term" value="P:lipid biosynthetic process"/>
    <property type="evidence" value="ECO:0007669"/>
    <property type="project" value="UniProtKB-ARBA"/>
</dbReference>
<evidence type="ECO:0000313" key="4">
    <source>
        <dbReference type="Proteomes" id="UP001165041"/>
    </source>
</evidence>
<evidence type="ECO:0000313" key="3">
    <source>
        <dbReference type="EMBL" id="GLW71020.1"/>
    </source>
</evidence>
<gene>
    <name evidence="3" type="ORF">Kpho02_33190</name>
</gene>
<evidence type="ECO:0000259" key="2">
    <source>
        <dbReference type="Pfam" id="PF00668"/>
    </source>
</evidence>
<comment type="caution">
    <text evidence="3">The sequence shown here is derived from an EMBL/GenBank/DDBJ whole genome shotgun (WGS) entry which is preliminary data.</text>
</comment>
<dbReference type="Pfam" id="PF00668">
    <property type="entry name" value="Condensation"/>
    <property type="match status" value="1"/>
</dbReference>
<dbReference type="SUPFAM" id="SSF52777">
    <property type="entry name" value="CoA-dependent acyltransferases"/>
    <property type="match status" value="2"/>
</dbReference>
<dbReference type="PANTHER" id="PTHR45527:SF1">
    <property type="entry name" value="FATTY ACID SYNTHASE"/>
    <property type="match status" value="1"/>
</dbReference>
<feature type="compositionally biased region" description="Low complexity" evidence="1">
    <location>
        <begin position="11"/>
        <end position="24"/>
    </location>
</feature>
<dbReference type="GO" id="GO:0043041">
    <property type="term" value="P:amino acid activation for nonribosomal peptide biosynthetic process"/>
    <property type="evidence" value="ECO:0007669"/>
    <property type="project" value="TreeGrafter"/>
</dbReference>
<feature type="region of interest" description="Disordered" evidence="1">
    <location>
        <begin position="1"/>
        <end position="34"/>
    </location>
</feature>
<dbReference type="Gene3D" id="3.30.559.10">
    <property type="entry name" value="Chloramphenicol acetyltransferase-like domain"/>
    <property type="match status" value="2"/>
</dbReference>
<dbReference type="GO" id="GO:0044550">
    <property type="term" value="P:secondary metabolite biosynthetic process"/>
    <property type="evidence" value="ECO:0007669"/>
    <property type="project" value="TreeGrafter"/>
</dbReference>
<proteinExistence type="predicted"/>
<dbReference type="EMBL" id="BSSA01000010">
    <property type="protein sequence ID" value="GLW71020.1"/>
    <property type="molecule type" value="Genomic_DNA"/>
</dbReference>
<name>A0A9W6Q6W7_9ACTN</name>
<evidence type="ECO:0000256" key="1">
    <source>
        <dbReference type="SAM" id="MobiDB-lite"/>
    </source>
</evidence>
<dbReference type="GO" id="GO:0031177">
    <property type="term" value="F:phosphopantetheine binding"/>
    <property type="evidence" value="ECO:0007669"/>
    <property type="project" value="TreeGrafter"/>
</dbReference>
<dbReference type="InterPro" id="IPR023213">
    <property type="entry name" value="CAT-like_dom_sf"/>
</dbReference>
<protein>
    <recommendedName>
        <fullName evidence="2">Condensation domain-containing protein</fullName>
    </recommendedName>
</protein>
<dbReference type="Gene3D" id="3.30.559.30">
    <property type="entry name" value="Nonribosomal peptide synthetase, condensation domain"/>
    <property type="match status" value="1"/>
</dbReference>
<dbReference type="PANTHER" id="PTHR45527">
    <property type="entry name" value="NONRIBOSOMAL PEPTIDE SYNTHETASE"/>
    <property type="match status" value="1"/>
</dbReference>
<dbReference type="GO" id="GO:0003824">
    <property type="term" value="F:catalytic activity"/>
    <property type="evidence" value="ECO:0007669"/>
    <property type="project" value="InterPro"/>
</dbReference>